<feature type="region of interest" description="Disordered" evidence="2">
    <location>
        <begin position="347"/>
        <end position="520"/>
    </location>
</feature>
<feature type="region of interest" description="Disordered" evidence="2">
    <location>
        <begin position="263"/>
        <end position="294"/>
    </location>
</feature>
<feature type="compositionally biased region" description="Low complexity" evidence="2">
    <location>
        <begin position="360"/>
        <end position="384"/>
    </location>
</feature>
<keyword evidence="1" id="KW-0175">Coiled coil</keyword>
<name>A0ABN9SHE0_9DINO</name>
<feature type="compositionally biased region" description="Pro residues" evidence="2">
    <location>
        <begin position="482"/>
        <end position="492"/>
    </location>
</feature>
<reference evidence="3" key="1">
    <citation type="submission" date="2023-10" db="EMBL/GenBank/DDBJ databases">
        <authorList>
            <person name="Chen Y."/>
            <person name="Shah S."/>
            <person name="Dougan E. K."/>
            <person name="Thang M."/>
            <person name="Chan C."/>
        </authorList>
    </citation>
    <scope>NUCLEOTIDE SEQUENCE [LARGE SCALE GENOMIC DNA]</scope>
</reference>
<feature type="compositionally biased region" description="Low complexity" evidence="2">
    <location>
        <begin position="468"/>
        <end position="481"/>
    </location>
</feature>
<gene>
    <name evidence="3" type="ORF">PCOR1329_LOCUS29524</name>
</gene>
<comment type="caution">
    <text evidence="3">The sequence shown here is derived from an EMBL/GenBank/DDBJ whole genome shotgun (WGS) entry which is preliminary data.</text>
</comment>
<keyword evidence="4" id="KW-1185">Reference proteome</keyword>
<feature type="coiled-coil region" evidence="1">
    <location>
        <begin position="178"/>
        <end position="220"/>
    </location>
</feature>
<protein>
    <submittedName>
        <fullName evidence="3">Uncharacterized protein</fullName>
    </submittedName>
</protein>
<proteinExistence type="predicted"/>
<evidence type="ECO:0000256" key="1">
    <source>
        <dbReference type="SAM" id="Coils"/>
    </source>
</evidence>
<accession>A0ABN9SHE0</accession>
<evidence type="ECO:0000256" key="2">
    <source>
        <dbReference type="SAM" id="MobiDB-lite"/>
    </source>
</evidence>
<feature type="compositionally biased region" description="Basic and acidic residues" evidence="2">
    <location>
        <begin position="283"/>
        <end position="294"/>
    </location>
</feature>
<dbReference type="EMBL" id="CAUYUJ010011113">
    <property type="protein sequence ID" value="CAK0831085.1"/>
    <property type="molecule type" value="Genomic_DNA"/>
</dbReference>
<feature type="compositionally biased region" description="Low complexity" evidence="2">
    <location>
        <begin position="500"/>
        <end position="512"/>
    </location>
</feature>
<organism evidence="3 4">
    <name type="scientific">Prorocentrum cordatum</name>
    <dbReference type="NCBI Taxonomy" id="2364126"/>
    <lineage>
        <taxon>Eukaryota</taxon>
        <taxon>Sar</taxon>
        <taxon>Alveolata</taxon>
        <taxon>Dinophyceae</taxon>
        <taxon>Prorocentrales</taxon>
        <taxon>Prorocentraceae</taxon>
        <taxon>Prorocentrum</taxon>
    </lineage>
</organism>
<feature type="compositionally biased region" description="Low complexity" evidence="2">
    <location>
        <begin position="45"/>
        <end position="54"/>
    </location>
</feature>
<feature type="compositionally biased region" description="Low complexity" evidence="2">
    <location>
        <begin position="434"/>
        <end position="447"/>
    </location>
</feature>
<dbReference type="Proteomes" id="UP001189429">
    <property type="component" value="Unassembled WGS sequence"/>
</dbReference>
<feature type="region of interest" description="Disordered" evidence="2">
    <location>
        <begin position="1"/>
        <end position="68"/>
    </location>
</feature>
<evidence type="ECO:0000313" key="4">
    <source>
        <dbReference type="Proteomes" id="UP001189429"/>
    </source>
</evidence>
<sequence length="520" mass="53549">MGAGAGSEAQQCCRQAEDPAALGGASSPLRERGLSLGTPAPPAPAAGDVAAPEADTPPSPGGVPKLAGATLATAVRGTRSASSGAGAAWAEPDAELPGFVKRERQLAAAAAGSVDTGLWQRALDSLRGHVDARCAQAEQQAHLALKRAEQGPAGPAAGGAVAGEDWAARLAAHAQDWASRLAAHAQEQRQRLEELNDAYARRIKEICAHAEGLNRELERRVDALWDAVGEGAAAERRLVELEGAVEAQAGQLGALRARLADLAGDGPAAAPPPSEASAPAARAEPRPPEQHERPVWCHEGALEELRACVQVLTERLAEEVRSRDEAVRSVEAQCLRIQEAVADLGPTAREQGEVLPPPASEAAAEPQLEAAASTAEASRSGARAPCSDRCHQPASSSRSMPRPEDAARRKAYQRPDPSAPHQRLHAWRQGDQRAAPQPGADGPAPAGRVESRPLFAGGAGSASPPRPAAASAASAPPLRFGAPPPRPEPRPPAAAERRGAAGVRVPVGLPAGFAPEALER</sequence>
<evidence type="ECO:0000313" key="3">
    <source>
        <dbReference type="EMBL" id="CAK0831085.1"/>
    </source>
</evidence>